<dbReference type="AlphaFoldDB" id="U4LHW2"/>
<feature type="chain" id="PRO_5004651599" evidence="1">
    <location>
        <begin position="19"/>
        <end position="91"/>
    </location>
</feature>
<feature type="signal peptide" evidence="1">
    <location>
        <begin position="1"/>
        <end position="18"/>
    </location>
</feature>
<proteinExistence type="predicted"/>
<dbReference type="OrthoDB" id="5341726at2759"/>
<evidence type="ECO:0000313" key="2">
    <source>
        <dbReference type="EMBL" id="CCX31513.1"/>
    </source>
</evidence>
<evidence type="ECO:0000313" key="3">
    <source>
        <dbReference type="Proteomes" id="UP000018144"/>
    </source>
</evidence>
<reference evidence="2 3" key="1">
    <citation type="journal article" date="2013" name="PLoS Genet.">
        <title>The genome and development-dependent transcriptomes of Pyronema confluens: a window into fungal evolution.</title>
        <authorList>
            <person name="Traeger S."/>
            <person name="Altegoer F."/>
            <person name="Freitag M."/>
            <person name="Gabaldon T."/>
            <person name="Kempken F."/>
            <person name="Kumar A."/>
            <person name="Marcet-Houben M."/>
            <person name="Poggeler S."/>
            <person name="Stajich J.E."/>
            <person name="Nowrousian M."/>
        </authorList>
    </citation>
    <scope>NUCLEOTIDE SEQUENCE [LARGE SCALE GENOMIC DNA]</scope>
    <source>
        <strain evidence="3">CBS 100304</strain>
        <tissue evidence="2">Vegetative mycelium</tissue>
    </source>
</reference>
<keyword evidence="3" id="KW-1185">Reference proteome</keyword>
<accession>U4LHW2</accession>
<dbReference type="Proteomes" id="UP000018144">
    <property type="component" value="Unassembled WGS sequence"/>
</dbReference>
<organism evidence="2 3">
    <name type="scientific">Pyronema omphalodes (strain CBS 100304)</name>
    <name type="common">Pyronema confluens</name>
    <dbReference type="NCBI Taxonomy" id="1076935"/>
    <lineage>
        <taxon>Eukaryota</taxon>
        <taxon>Fungi</taxon>
        <taxon>Dikarya</taxon>
        <taxon>Ascomycota</taxon>
        <taxon>Pezizomycotina</taxon>
        <taxon>Pezizomycetes</taxon>
        <taxon>Pezizales</taxon>
        <taxon>Pyronemataceae</taxon>
        <taxon>Pyronema</taxon>
    </lineage>
</organism>
<evidence type="ECO:0000256" key="1">
    <source>
        <dbReference type="SAM" id="SignalP"/>
    </source>
</evidence>
<keyword evidence="1" id="KW-0732">Signal</keyword>
<gene>
    <name evidence="2" type="ORF">PCON_10862</name>
</gene>
<name>U4LHW2_PYROM</name>
<sequence length="91" mass="9991">MRSITSLLILLTASTVSAVSIPSEPTEPVSLVQYWCYGSEGPFRTCKFFGTAPFCKGKCPGGWYEKYKSNCGDPQQNCCIFGKKACCCQQI</sequence>
<protein>
    <submittedName>
        <fullName evidence="2">Uncharacterized protein</fullName>
    </submittedName>
</protein>
<dbReference type="EMBL" id="HF935604">
    <property type="protein sequence ID" value="CCX31513.1"/>
    <property type="molecule type" value="Genomic_DNA"/>
</dbReference>